<evidence type="ECO:0000313" key="2">
    <source>
        <dbReference type="Proteomes" id="UP001165960"/>
    </source>
</evidence>
<proteinExistence type="predicted"/>
<reference evidence="1" key="1">
    <citation type="submission" date="2022-04" db="EMBL/GenBank/DDBJ databases">
        <title>Genome of the entomopathogenic fungus Entomophthora muscae.</title>
        <authorList>
            <person name="Elya C."/>
            <person name="Lovett B.R."/>
            <person name="Lee E."/>
            <person name="Macias A.M."/>
            <person name="Hajek A.E."/>
            <person name="De Bivort B.L."/>
            <person name="Kasson M.T."/>
            <person name="De Fine Licht H.H."/>
            <person name="Stajich J.E."/>
        </authorList>
    </citation>
    <scope>NUCLEOTIDE SEQUENCE</scope>
    <source>
        <strain evidence="1">Berkeley</strain>
    </source>
</reference>
<keyword evidence="2" id="KW-1185">Reference proteome</keyword>
<dbReference type="EMBL" id="QTSX02001632">
    <property type="protein sequence ID" value="KAJ9079916.1"/>
    <property type="molecule type" value="Genomic_DNA"/>
</dbReference>
<name>A0ACC2TZZ0_9FUNG</name>
<organism evidence="1 2">
    <name type="scientific">Entomophthora muscae</name>
    <dbReference type="NCBI Taxonomy" id="34485"/>
    <lineage>
        <taxon>Eukaryota</taxon>
        <taxon>Fungi</taxon>
        <taxon>Fungi incertae sedis</taxon>
        <taxon>Zoopagomycota</taxon>
        <taxon>Entomophthoromycotina</taxon>
        <taxon>Entomophthoromycetes</taxon>
        <taxon>Entomophthorales</taxon>
        <taxon>Entomophthoraceae</taxon>
        <taxon>Entomophthora</taxon>
    </lineage>
</organism>
<accession>A0ACC2TZZ0</accession>
<gene>
    <name evidence="1" type="ORF">DSO57_1030606</name>
</gene>
<sequence>MSLPYLAIIEIGQLLDAKALLRLRLIDKHWNYLFTQLYFQNLVFKKPLDESDLTILKKYDAFINAIHIDRFDENINPLTKLSQHLNNLIEFSTSLPPNLHPKYMPGLSSMCKPLRQLRHLRIFRITAESPHQHWNFNQIHSLSLEMDGCWDILSFLDNLSCPALKTLTIVHSKPTPSLASQAKDLFPALEEFHVLPYLEANCYSVSVNYKARSVSAVANHNGFVSFRTPQYEFKSGHKAEALVTLESHSEVFSEPKRVGHIRSLLPYIDTFHFGNFNSIPHLYEMFNILQTVPHLEFDWRIMPSLAEHITFQTKQLTFHSQCGLYAKDMEWFISCFPNLEVLQLTHCYGEKSWAGTLPKLNRLICLFASAGPLHHLLRTAPNCRTVEIAQTYYLSLHAEGFFKTYPMIHFKIHPKGIFESTPLFQ</sequence>
<dbReference type="Proteomes" id="UP001165960">
    <property type="component" value="Unassembled WGS sequence"/>
</dbReference>
<comment type="caution">
    <text evidence="1">The sequence shown here is derived from an EMBL/GenBank/DDBJ whole genome shotgun (WGS) entry which is preliminary data.</text>
</comment>
<protein>
    <submittedName>
        <fullName evidence="1">Uncharacterized protein</fullName>
    </submittedName>
</protein>
<evidence type="ECO:0000313" key="1">
    <source>
        <dbReference type="EMBL" id="KAJ9079916.1"/>
    </source>
</evidence>